<evidence type="ECO:0000313" key="5">
    <source>
        <dbReference type="EMBL" id="SFF25854.1"/>
    </source>
</evidence>
<dbReference type="InterPro" id="IPR051620">
    <property type="entry name" value="ORF904-like_C"/>
</dbReference>
<dbReference type="GO" id="GO:0004386">
    <property type="term" value="F:helicase activity"/>
    <property type="evidence" value="ECO:0007669"/>
    <property type="project" value="UniProtKB-KW"/>
</dbReference>
<dbReference type="PROSITE" id="PS51206">
    <property type="entry name" value="SF3_HELICASE_1"/>
    <property type="match status" value="1"/>
</dbReference>
<dbReference type="GO" id="GO:0005524">
    <property type="term" value="F:ATP binding"/>
    <property type="evidence" value="ECO:0007669"/>
    <property type="project" value="UniProtKB-KW"/>
</dbReference>
<keyword evidence="1" id="KW-0547">Nucleotide-binding</keyword>
<dbReference type="STRING" id="662367.SAMN05216167_13913"/>
<dbReference type="Gene3D" id="3.40.50.300">
    <property type="entry name" value="P-loop containing nucleotide triphosphate hydrolases"/>
    <property type="match status" value="1"/>
</dbReference>
<dbReference type="SUPFAM" id="SSF52540">
    <property type="entry name" value="P-loop containing nucleoside triphosphate hydrolases"/>
    <property type="match status" value="1"/>
</dbReference>
<dbReference type="SMART" id="SM00885">
    <property type="entry name" value="D5_N"/>
    <property type="match status" value="1"/>
</dbReference>
<feature type="domain" description="SF3 helicase" evidence="4">
    <location>
        <begin position="203"/>
        <end position="358"/>
    </location>
</feature>
<dbReference type="PANTHER" id="PTHR35372:SF2">
    <property type="entry name" value="SF3 HELICASE DOMAIN-CONTAINING PROTEIN"/>
    <property type="match status" value="1"/>
</dbReference>
<dbReference type="NCBIfam" id="TIGR01613">
    <property type="entry name" value="primase_Cterm"/>
    <property type="match status" value="1"/>
</dbReference>
<keyword evidence="2" id="KW-0378">Hydrolase</keyword>
<dbReference type="Pfam" id="PF19263">
    <property type="entry name" value="DUF5906"/>
    <property type="match status" value="1"/>
</dbReference>
<evidence type="ECO:0000256" key="1">
    <source>
        <dbReference type="ARBA" id="ARBA00022741"/>
    </source>
</evidence>
<dbReference type="InterPro" id="IPR006500">
    <property type="entry name" value="Helicase_put_C_phage/plasmid"/>
</dbReference>
<dbReference type="GO" id="GO:0016787">
    <property type="term" value="F:hydrolase activity"/>
    <property type="evidence" value="ECO:0007669"/>
    <property type="project" value="UniProtKB-KW"/>
</dbReference>
<dbReference type="InterPro" id="IPR014015">
    <property type="entry name" value="Helicase_SF3_DNA-vir"/>
</dbReference>
<dbReference type="PANTHER" id="PTHR35372">
    <property type="entry name" value="ATP BINDING PROTEIN-RELATED"/>
    <property type="match status" value="1"/>
</dbReference>
<dbReference type="Pfam" id="PF08706">
    <property type="entry name" value="D5_N"/>
    <property type="match status" value="1"/>
</dbReference>
<organism evidence="5 6">
    <name type="scientific">Spirosoma endophyticum</name>
    <dbReference type="NCBI Taxonomy" id="662367"/>
    <lineage>
        <taxon>Bacteria</taxon>
        <taxon>Pseudomonadati</taxon>
        <taxon>Bacteroidota</taxon>
        <taxon>Cytophagia</taxon>
        <taxon>Cytophagales</taxon>
        <taxon>Cytophagaceae</taxon>
        <taxon>Spirosoma</taxon>
    </lineage>
</organism>
<sequence>MQSDIASLGQQLRHQAYVGQPHELLITSLLDQVQKIDFRERAGFDVDDEDAKLKKEHYLVIIVEELLDLAKRNKWQLCQRDGSFYLFNGAFWKLIDNDEVKNLLQKAAERMGADKFKARHYEFADQLFKQFIVSAHLSAPKVNRDQVRINLTNGTLLIEADKISLHPPDPDHFMTYQLPFAYDPEGQAPTWLRYLMRVLPEAELQNVLAEGFGYIFIPSRKLKLEKMLLLSGDGSNGKSVAFEILSALLGPENLSSYSLEKLTTEETHRAKIKDKLVNYCSEISINLEASMFKALVSGESVPARELYGKPFHIENYAKLIANANKLPTVAEHTHAWFRRFLIIPFNVTIPDHEQDTQLANKIIASELPGVLNWVLAGLRRLLKQEHFTNSEAVRAQTELYKRQSDTVRLFLDEYGYESAVNQVMPLQDLYREYQGFCRDDGHRNPVNKLNFRKRIEGFNILTGNRNIGRVVFIVRKLSDTPD</sequence>
<evidence type="ECO:0000259" key="4">
    <source>
        <dbReference type="PROSITE" id="PS51206"/>
    </source>
</evidence>
<gene>
    <name evidence="5" type="ORF">SAMN05216167_13913</name>
</gene>
<keyword evidence="6" id="KW-1185">Reference proteome</keyword>
<protein>
    <submittedName>
        <fullName evidence="5">Putative DNA primase/helicase</fullName>
    </submittedName>
</protein>
<proteinExistence type="predicted"/>
<dbReference type="AlphaFoldDB" id="A0A1I2H6N6"/>
<dbReference type="Proteomes" id="UP000198598">
    <property type="component" value="Unassembled WGS sequence"/>
</dbReference>
<dbReference type="InterPro" id="IPR014818">
    <property type="entry name" value="Phage/plasmid_primase_P4_C"/>
</dbReference>
<keyword evidence="3" id="KW-0067">ATP-binding</keyword>
<dbReference type="InterPro" id="IPR045455">
    <property type="entry name" value="NrS-1_pol-like_helicase"/>
</dbReference>
<dbReference type="EMBL" id="FOLQ01000039">
    <property type="protein sequence ID" value="SFF25854.1"/>
    <property type="molecule type" value="Genomic_DNA"/>
</dbReference>
<dbReference type="InterPro" id="IPR027417">
    <property type="entry name" value="P-loop_NTPase"/>
</dbReference>
<reference evidence="5 6" key="1">
    <citation type="submission" date="2016-10" db="EMBL/GenBank/DDBJ databases">
        <authorList>
            <person name="de Groot N.N."/>
        </authorList>
    </citation>
    <scope>NUCLEOTIDE SEQUENCE [LARGE SCALE GENOMIC DNA]</scope>
    <source>
        <strain evidence="5 6">DSM 26130</strain>
    </source>
</reference>
<evidence type="ECO:0000256" key="2">
    <source>
        <dbReference type="ARBA" id="ARBA00022801"/>
    </source>
</evidence>
<accession>A0A1I2H6N6</accession>
<name>A0A1I2H6N6_9BACT</name>
<evidence type="ECO:0000256" key="3">
    <source>
        <dbReference type="ARBA" id="ARBA00022840"/>
    </source>
</evidence>
<keyword evidence="5" id="KW-0347">Helicase</keyword>
<evidence type="ECO:0000313" key="6">
    <source>
        <dbReference type="Proteomes" id="UP000198598"/>
    </source>
</evidence>